<evidence type="ECO:0000256" key="3">
    <source>
        <dbReference type="ARBA" id="ARBA00023163"/>
    </source>
</evidence>
<evidence type="ECO:0000256" key="1">
    <source>
        <dbReference type="ARBA" id="ARBA00023015"/>
    </source>
</evidence>
<dbReference type="InterPro" id="IPR050397">
    <property type="entry name" value="Env_Response_Regulators"/>
</dbReference>
<reference evidence="6 7" key="1">
    <citation type="submission" date="2016-10" db="EMBL/GenBank/DDBJ databases">
        <authorList>
            <person name="de Groot N.N."/>
        </authorList>
    </citation>
    <scope>NUCLEOTIDE SEQUENCE [LARGE SCALE GENOMIC DNA]</scope>
    <source>
        <strain evidence="6 7">CGMCC 1.5058</strain>
    </source>
</reference>
<dbReference type="CDD" id="cd00092">
    <property type="entry name" value="HTH_CRP"/>
    <property type="match status" value="1"/>
</dbReference>
<dbReference type="PROSITE" id="PS50042">
    <property type="entry name" value="CNMP_BINDING_3"/>
    <property type="match status" value="1"/>
</dbReference>
<dbReference type="InterPro" id="IPR000595">
    <property type="entry name" value="cNMP-bd_dom"/>
</dbReference>
<dbReference type="Pfam" id="PF00027">
    <property type="entry name" value="cNMP_binding"/>
    <property type="match status" value="1"/>
</dbReference>
<dbReference type="InterPro" id="IPR014710">
    <property type="entry name" value="RmlC-like_jellyroll"/>
</dbReference>
<dbReference type="SMART" id="SM00100">
    <property type="entry name" value="cNMP"/>
    <property type="match status" value="1"/>
</dbReference>
<dbReference type="Proteomes" id="UP000183255">
    <property type="component" value="Unassembled WGS sequence"/>
</dbReference>
<evidence type="ECO:0000259" key="4">
    <source>
        <dbReference type="PROSITE" id="PS50042"/>
    </source>
</evidence>
<dbReference type="GO" id="GO:0003677">
    <property type="term" value="F:DNA binding"/>
    <property type="evidence" value="ECO:0007669"/>
    <property type="project" value="UniProtKB-KW"/>
</dbReference>
<gene>
    <name evidence="6" type="ORF">SAMN05421804_103243</name>
</gene>
<name>A0A1G8M0P7_9CLOT</name>
<dbReference type="InterPro" id="IPR036390">
    <property type="entry name" value="WH_DNA-bd_sf"/>
</dbReference>
<dbReference type="SUPFAM" id="SSF51206">
    <property type="entry name" value="cAMP-binding domain-like"/>
    <property type="match status" value="1"/>
</dbReference>
<evidence type="ECO:0000256" key="2">
    <source>
        <dbReference type="ARBA" id="ARBA00023125"/>
    </source>
</evidence>
<dbReference type="InterPro" id="IPR036388">
    <property type="entry name" value="WH-like_DNA-bd_sf"/>
</dbReference>
<dbReference type="RefSeq" id="WP_051651535.1">
    <property type="nucleotide sequence ID" value="NZ_DAMANS010000017.1"/>
</dbReference>
<keyword evidence="1" id="KW-0805">Transcription regulation</keyword>
<dbReference type="PROSITE" id="PS51063">
    <property type="entry name" value="HTH_CRP_2"/>
    <property type="match status" value="1"/>
</dbReference>
<dbReference type="Pfam" id="PF13545">
    <property type="entry name" value="HTH_Crp_2"/>
    <property type="match status" value="1"/>
</dbReference>
<feature type="domain" description="HTH crp-type" evidence="5">
    <location>
        <begin position="161"/>
        <end position="230"/>
    </location>
</feature>
<dbReference type="SUPFAM" id="SSF46785">
    <property type="entry name" value="Winged helix' DNA-binding domain"/>
    <property type="match status" value="1"/>
</dbReference>
<dbReference type="InterPro" id="IPR012318">
    <property type="entry name" value="HTH_CRP"/>
</dbReference>
<dbReference type="PANTHER" id="PTHR24567">
    <property type="entry name" value="CRP FAMILY TRANSCRIPTIONAL REGULATORY PROTEIN"/>
    <property type="match status" value="1"/>
</dbReference>
<protein>
    <submittedName>
        <fullName evidence="6">CRP/FNR family transcriptional regulator, anaerobic regulatory protein</fullName>
    </submittedName>
</protein>
<sequence length="239" mass="26707">MLLETGCKCSCDSCKRNGVSCVDQITLFDSLTFEQKRLILSKSVHKTFDKGELIFSPGDPGDNLYIINMGEVKIYKLSSQGRQQILHVLGPGSFLGEHALFDSQPILNTAEAMKRTNLCILKGKDIKELILSHPEMGLKILEQYAKKNVQILDIVESIGLYDVEQRIAKYLLDLSTEFSLKAFKLPFSKGTLASIIGTSQETLSRKLSALQDEGILSLQGQRNITILDQERLKAILDRE</sequence>
<proteinExistence type="predicted"/>
<dbReference type="Gene3D" id="2.60.120.10">
    <property type="entry name" value="Jelly Rolls"/>
    <property type="match status" value="1"/>
</dbReference>
<feature type="domain" description="Cyclic nucleotide-binding" evidence="4">
    <location>
        <begin position="27"/>
        <end position="147"/>
    </location>
</feature>
<accession>A0A1G8M0P7</accession>
<keyword evidence="2" id="KW-0238">DNA-binding</keyword>
<dbReference type="PRINTS" id="PR00034">
    <property type="entry name" value="HTHCRP"/>
</dbReference>
<dbReference type="EMBL" id="FNDZ01000003">
    <property type="protein sequence ID" value="SDI61453.1"/>
    <property type="molecule type" value="Genomic_DNA"/>
</dbReference>
<dbReference type="PANTHER" id="PTHR24567:SF26">
    <property type="entry name" value="REGULATORY PROTEIN YEIL"/>
    <property type="match status" value="1"/>
</dbReference>
<dbReference type="GO" id="GO:0003700">
    <property type="term" value="F:DNA-binding transcription factor activity"/>
    <property type="evidence" value="ECO:0007669"/>
    <property type="project" value="TreeGrafter"/>
</dbReference>
<dbReference type="Gene3D" id="1.10.10.10">
    <property type="entry name" value="Winged helix-like DNA-binding domain superfamily/Winged helix DNA-binding domain"/>
    <property type="match status" value="1"/>
</dbReference>
<organism evidence="6 7">
    <name type="scientific">Proteiniclasticum ruminis</name>
    <dbReference type="NCBI Taxonomy" id="398199"/>
    <lineage>
        <taxon>Bacteria</taxon>
        <taxon>Bacillati</taxon>
        <taxon>Bacillota</taxon>
        <taxon>Clostridia</taxon>
        <taxon>Eubacteriales</taxon>
        <taxon>Clostridiaceae</taxon>
        <taxon>Proteiniclasticum</taxon>
    </lineage>
</organism>
<dbReference type="GO" id="GO:0005829">
    <property type="term" value="C:cytosol"/>
    <property type="evidence" value="ECO:0007669"/>
    <property type="project" value="TreeGrafter"/>
</dbReference>
<dbReference type="InterPro" id="IPR018490">
    <property type="entry name" value="cNMP-bd_dom_sf"/>
</dbReference>
<dbReference type="CDD" id="cd00038">
    <property type="entry name" value="CAP_ED"/>
    <property type="match status" value="1"/>
</dbReference>
<dbReference type="SMART" id="SM00419">
    <property type="entry name" value="HTH_CRP"/>
    <property type="match status" value="1"/>
</dbReference>
<evidence type="ECO:0000259" key="5">
    <source>
        <dbReference type="PROSITE" id="PS51063"/>
    </source>
</evidence>
<keyword evidence="3" id="KW-0804">Transcription</keyword>
<dbReference type="AlphaFoldDB" id="A0A1G8M0P7"/>
<evidence type="ECO:0000313" key="7">
    <source>
        <dbReference type="Proteomes" id="UP000183255"/>
    </source>
</evidence>
<evidence type="ECO:0000313" key="6">
    <source>
        <dbReference type="EMBL" id="SDI61453.1"/>
    </source>
</evidence>